<dbReference type="AlphaFoldDB" id="N1UH39"/>
<comment type="caution">
    <text evidence="1">The sequence shown here is derived from an EMBL/GenBank/DDBJ whole genome shotgun (WGS) entry which is preliminary data.</text>
</comment>
<name>N1UH39_LEPIR</name>
<evidence type="ECO:0000313" key="2">
    <source>
        <dbReference type="Proteomes" id="UP000012220"/>
    </source>
</evidence>
<gene>
    <name evidence="1" type="ORF">LEP1GSC115_5011</name>
</gene>
<dbReference type="Proteomes" id="UP000012220">
    <property type="component" value="Unassembled WGS sequence"/>
</dbReference>
<accession>N1UH39</accession>
<reference evidence="1 2" key="1">
    <citation type="submission" date="2013-02" db="EMBL/GenBank/DDBJ databases">
        <authorList>
            <person name="Harkins D.M."/>
            <person name="Durkin A.S."/>
            <person name="Brinkac L.M."/>
            <person name="Haft D.H."/>
            <person name="Selengut J.D."/>
            <person name="Sanka R."/>
            <person name="DePew J."/>
            <person name="Purushe J."/>
            <person name="Picardeau M."/>
            <person name="Werts C."/>
            <person name="Goarant C."/>
            <person name="Vinetz J.M."/>
            <person name="Sutton G.G."/>
            <person name="Nierman W.C."/>
            <person name="Fouts D.E."/>
        </authorList>
    </citation>
    <scope>NUCLEOTIDE SEQUENCE [LARGE SCALE GENOMIC DNA]</scope>
    <source>
        <strain evidence="1 2">200703203</strain>
    </source>
</reference>
<protein>
    <submittedName>
        <fullName evidence="1">Uncharacterized protein</fullName>
    </submittedName>
</protein>
<organism evidence="1 2">
    <name type="scientific">Leptospira interrogans serovar Australis str. 200703203</name>
    <dbReference type="NCBI Taxonomy" id="1085541"/>
    <lineage>
        <taxon>Bacteria</taxon>
        <taxon>Pseudomonadati</taxon>
        <taxon>Spirochaetota</taxon>
        <taxon>Spirochaetia</taxon>
        <taxon>Leptospirales</taxon>
        <taxon>Leptospiraceae</taxon>
        <taxon>Leptospira</taxon>
    </lineage>
</organism>
<evidence type="ECO:0000313" key="1">
    <source>
        <dbReference type="EMBL" id="EMY23196.1"/>
    </source>
</evidence>
<sequence length="42" mass="5143">MEFLDKLLDLYDFLHFQNISVKQRFARNSHIFCKKILKNSLK</sequence>
<dbReference type="EMBL" id="AHNY02000253">
    <property type="protein sequence ID" value="EMY23196.1"/>
    <property type="molecule type" value="Genomic_DNA"/>
</dbReference>
<dbReference type="BioCyc" id="LINT1085541:G11IQ-636-MONOMER"/>
<proteinExistence type="predicted"/>